<evidence type="ECO:0000313" key="2">
    <source>
        <dbReference type="Proteomes" id="UP000317835"/>
    </source>
</evidence>
<name>A0A518GYS9_9BACT</name>
<accession>A0A518GYS9</accession>
<proteinExistence type="predicted"/>
<evidence type="ECO:0000313" key="1">
    <source>
        <dbReference type="EMBL" id="QDV33749.1"/>
    </source>
</evidence>
<dbReference type="EMBL" id="CP036426">
    <property type="protein sequence ID" value="QDV33749.1"/>
    <property type="molecule type" value="Genomic_DNA"/>
</dbReference>
<dbReference type="KEGG" id="tpla:ElP_16280"/>
<dbReference type="Proteomes" id="UP000317835">
    <property type="component" value="Chromosome"/>
</dbReference>
<organism evidence="1 2">
    <name type="scientific">Tautonia plasticadhaerens</name>
    <dbReference type="NCBI Taxonomy" id="2527974"/>
    <lineage>
        <taxon>Bacteria</taxon>
        <taxon>Pseudomonadati</taxon>
        <taxon>Planctomycetota</taxon>
        <taxon>Planctomycetia</taxon>
        <taxon>Isosphaerales</taxon>
        <taxon>Isosphaeraceae</taxon>
        <taxon>Tautonia</taxon>
    </lineage>
</organism>
<sequence length="290" mass="30921">MATVAKLTVSNASQVDSANWVTAVDVFGPQLIPSSAERGDCVVEATTSPENSPAEWARIAWTGGDPVVGRPNRRLVRRMLPGRTGVGATLGGASRRIDVWAIWATIVVQTAGKRPERAKSWSAGTPFTGGESCGAFVVGSFSMGENARGQVVAVAQLAPSGVGRVISAAGKADLLAFRRQVTARDFVDGAPFASKKSFIDWAPDDSLPALLTLDPGPDDRLYDTDGPDLPAGGSRTSETYNNFRQWVEWAGVPCSNYGYWYFRARWKAQKVTLKDLGTGSIALPSNAESR</sequence>
<gene>
    <name evidence="1" type="ORF">ElP_16280</name>
</gene>
<reference evidence="1 2" key="1">
    <citation type="submission" date="2019-02" db="EMBL/GenBank/DDBJ databases">
        <title>Deep-cultivation of Planctomycetes and their phenomic and genomic characterization uncovers novel biology.</title>
        <authorList>
            <person name="Wiegand S."/>
            <person name="Jogler M."/>
            <person name="Boedeker C."/>
            <person name="Pinto D."/>
            <person name="Vollmers J."/>
            <person name="Rivas-Marin E."/>
            <person name="Kohn T."/>
            <person name="Peeters S.H."/>
            <person name="Heuer A."/>
            <person name="Rast P."/>
            <person name="Oberbeckmann S."/>
            <person name="Bunk B."/>
            <person name="Jeske O."/>
            <person name="Meyerdierks A."/>
            <person name="Storesund J.E."/>
            <person name="Kallscheuer N."/>
            <person name="Luecker S."/>
            <person name="Lage O.M."/>
            <person name="Pohl T."/>
            <person name="Merkel B.J."/>
            <person name="Hornburger P."/>
            <person name="Mueller R.-W."/>
            <person name="Bruemmer F."/>
            <person name="Labrenz M."/>
            <person name="Spormann A.M."/>
            <person name="Op den Camp H."/>
            <person name="Overmann J."/>
            <person name="Amann R."/>
            <person name="Jetten M.S.M."/>
            <person name="Mascher T."/>
            <person name="Medema M.H."/>
            <person name="Devos D.P."/>
            <person name="Kaster A.-K."/>
            <person name="Ovreas L."/>
            <person name="Rohde M."/>
            <person name="Galperin M.Y."/>
            <person name="Jogler C."/>
        </authorList>
    </citation>
    <scope>NUCLEOTIDE SEQUENCE [LARGE SCALE GENOMIC DNA]</scope>
    <source>
        <strain evidence="1 2">ElP</strain>
    </source>
</reference>
<dbReference type="OrthoDB" id="9822245at2"/>
<protein>
    <submittedName>
        <fullName evidence="1">Uncharacterized protein</fullName>
    </submittedName>
</protein>
<dbReference type="AlphaFoldDB" id="A0A518GYS9"/>
<dbReference type="RefSeq" id="WP_145268109.1">
    <property type="nucleotide sequence ID" value="NZ_CP036426.1"/>
</dbReference>
<keyword evidence="2" id="KW-1185">Reference proteome</keyword>